<dbReference type="GO" id="GO:0006006">
    <property type="term" value="P:glucose metabolic process"/>
    <property type="evidence" value="ECO:0007669"/>
    <property type="project" value="InterPro"/>
</dbReference>
<dbReference type="InterPro" id="IPR001282">
    <property type="entry name" value="G6P_DH"/>
</dbReference>
<sequence>MSKIAVYTLDSQTRGLSIILLLSLLLRFGNRFLGPSWNRDNIASVTISFKENFGTGGRAGYFEKAGIIRDVMQNHLMQILTLVAMEKPASLNAEDIRDEKVKVLKAIKPLELKDLVLGQYVANPDCNVTGADAGY</sequence>
<dbReference type="GO" id="GO:0005829">
    <property type="term" value="C:cytosol"/>
    <property type="evidence" value="ECO:0007669"/>
    <property type="project" value="TreeGrafter"/>
</dbReference>
<protein>
    <recommendedName>
        <fullName evidence="2">glucose-6-phosphate dehydrogenase (NADP(+))</fullName>
        <ecNumber evidence="2">1.1.1.49</ecNumber>
    </recommendedName>
</protein>
<dbReference type="Gene3D" id="3.30.360.10">
    <property type="entry name" value="Dihydrodipicolinate Reductase, domain 2"/>
    <property type="match status" value="1"/>
</dbReference>
<keyword evidence="4" id="KW-0560">Oxidoreductase</keyword>
<evidence type="ECO:0000259" key="7">
    <source>
        <dbReference type="Pfam" id="PF02781"/>
    </source>
</evidence>
<comment type="pathway">
    <text evidence="1">Carbohydrate degradation; pentose phosphate pathway.</text>
</comment>
<comment type="catalytic activity">
    <reaction evidence="6">
        <text>D-glucose 6-phosphate + NADP(+) = 6-phospho-D-glucono-1,5-lactone + NADPH + H(+)</text>
        <dbReference type="Rhea" id="RHEA:15841"/>
        <dbReference type="ChEBI" id="CHEBI:15378"/>
        <dbReference type="ChEBI" id="CHEBI:57783"/>
        <dbReference type="ChEBI" id="CHEBI:57955"/>
        <dbReference type="ChEBI" id="CHEBI:58349"/>
        <dbReference type="ChEBI" id="CHEBI:61548"/>
        <dbReference type="EC" id="1.1.1.49"/>
    </reaction>
    <physiologicalReaction direction="left-to-right" evidence="6">
        <dbReference type="Rhea" id="RHEA:15842"/>
    </physiologicalReaction>
</comment>
<gene>
    <name evidence="8" type="ORF">GCK32_005983</name>
</gene>
<dbReference type="PANTHER" id="PTHR23429">
    <property type="entry name" value="GLUCOSE-6-PHOSPHATE 1-DEHYDROGENASE G6PD"/>
    <property type="match status" value="1"/>
</dbReference>
<dbReference type="PRINTS" id="PR00079">
    <property type="entry name" value="G6PDHDRGNASE"/>
</dbReference>
<evidence type="ECO:0000256" key="2">
    <source>
        <dbReference type="ARBA" id="ARBA00013019"/>
    </source>
</evidence>
<dbReference type="Proteomes" id="UP001331761">
    <property type="component" value="Unassembled WGS sequence"/>
</dbReference>
<feature type="domain" description="Glucose-6-phosphate dehydrogenase C-terminal" evidence="7">
    <location>
        <begin position="25"/>
        <end position="122"/>
    </location>
</feature>
<dbReference type="SUPFAM" id="SSF55347">
    <property type="entry name" value="Glyceraldehyde-3-phosphate dehydrogenase-like, C-terminal domain"/>
    <property type="match status" value="1"/>
</dbReference>
<reference evidence="8 9" key="1">
    <citation type="submission" date="2019-10" db="EMBL/GenBank/DDBJ databases">
        <title>Assembly and Annotation for the nematode Trichostrongylus colubriformis.</title>
        <authorList>
            <person name="Martin J."/>
        </authorList>
    </citation>
    <scope>NUCLEOTIDE SEQUENCE [LARGE SCALE GENOMIC DNA]</scope>
    <source>
        <strain evidence="8">G859</strain>
        <tissue evidence="8">Whole worm</tissue>
    </source>
</reference>
<keyword evidence="3" id="KW-0521">NADP</keyword>
<keyword evidence="9" id="KW-1185">Reference proteome</keyword>
<keyword evidence="5" id="KW-0119">Carbohydrate metabolism</keyword>
<dbReference type="EC" id="1.1.1.49" evidence="2"/>
<dbReference type="GO" id="GO:0004345">
    <property type="term" value="F:glucose-6-phosphate dehydrogenase activity"/>
    <property type="evidence" value="ECO:0007669"/>
    <property type="project" value="UniProtKB-EC"/>
</dbReference>
<dbReference type="GO" id="GO:0009051">
    <property type="term" value="P:pentose-phosphate shunt, oxidative branch"/>
    <property type="evidence" value="ECO:0007669"/>
    <property type="project" value="TreeGrafter"/>
</dbReference>
<proteinExistence type="predicted"/>
<evidence type="ECO:0000256" key="6">
    <source>
        <dbReference type="ARBA" id="ARBA00047696"/>
    </source>
</evidence>
<evidence type="ECO:0000313" key="8">
    <source>
        <dbReference type="EMBL" id="KAK5965483.1"/>
    </source>
</evidence>
<evidence type="ECO:0000256" key="3">
    <source>
        <dbReference type="ARBA" id="ARBA00022857"/>
    </source>
</evidence>
<evidence type="ECO:0000256" key="1">
    <source>
        <dbReference type="ARBA" id="ARBA00004959"/>
    </source>
</evidence>
<comment type="caution">
    <text evidence="8">The sequence shown here is derived from an EMBL/GenBank/DDBJ whole genome shotgun (WGS) entry which is preliminary data.</text>
</comment>
<evidence type="ECO:0000256" key="5">
    <source>
        <dbReference type="ARBA" id="ARBA00023277"/>
    </source>
</evidence>
<name>A0AAN8FK12_TRICO</name>
<dbReference type="InterPro" id="IPR022675">
    <property type="entry name" value="G6P_DH_C"/>
</dbReference>
<evidence type="ECO:0000313" key="9">
    <source>
        <dbReference type="Proteomes" id="UP001331761"/>
    </source>
</evidence>
<dbReference type="PANTHER" id="PTHR23429:SF0">
    <property type="entry name" value="GLUCOSE-6-PHOSPHATE 1-DEHYDROGENASE"/>
    <property type="match status" value="1"/>
</dbReference>
<dbReference type="AlphaFoldDB" id="A0AAN8FK12"/>
<evidence type="ECO:0000256" key="4">
    <source>
        <dbReference type="ARBA" id="ARBA00023002"/>
    </source>
</evidence>
<feature type="non-terminal residue" evidence="8">
    <location>
        <position position="135"/>
    </location>
</feature>
<organism evidence="8 9">
    <name type="scientific">Trichostrongylus colubriformis</name>
    <name type="common">Black scour worm</name>
    <dbReference type="NCBI Taxonomy" id="6319"/>
    <lineage>
        <taxon>Eukaryota</taxon>
        <taxon>Metazoa</taxon>
        <taxon>Ecdysozoa</taxon>
        <taxon>Nematoda</taxon>
        <taxon>Chromadorea</taxon>
        <taxon>Rhabditida</taxon>
        <taxon>Rhabditina</taxon>
        <taxon>Rhabditomorpha</taxon>
        <taxon>Strongyloidea</taxon>
        <taxon>Trichostrongylidae</taxon>
        <taxon>Trichostrongylus</taxon>
    </lineage>
</organism>
<dbReference type="Pfam" id="PF02781">
    <property type="entry name" value="G6PD_C"/>
    <property type="match status" value="1"/>
</dbReference>
<dbReference type="GO" id="GO:0050661">
    <property type="term" value="F:NADP binding"/>
    <property type="evidence" value="ECO:0007669"/>
    <property type="project" value="InterPro"/>
</dbReference>
<accession>A0AAN8FK12</accession>
<dbReference type="EMBL" id="WIXE01024584">
    <property type="protein sequence ID" value="KAK5965483.1"/>
    <property type="molecule type" value="Genomic_DNA"/>
</dbReference>